<protein>
    <recommendedName>
        <fullName evidence="5">L-lysine 2,3-aminomutase</fullName>
    </recommendedName>
    <alternativeName>
        <fullName evidence="13">EF-P post-translational modification enzyme B</fullName>
    </alternativeName>
</protein>
<dbReference type="InterPro" id="IPR013785">
    <property type="entry name" value="Aldolase_TIM"/>
</dbReference>
<dbReference type="InterPro" id="IPR003739">
    <property type="entry name" value="Lys_aminomutase/Glu_NH3_mut"/>
</dbReference>
<keyword evidence="9" id="KW-0663">Pyridoxal phosphate</keyword>
<dbReference type="SFLD" id="SFLDG01070">
    <property type="entry name" value="PLP-dependent"/>
    <property type="match status" value="1"/>
</dbReference>
<evidence type="ECO:0000256" key="5">
    <source>
        <dbReference type="ARBA" id="ARBA00022363"/>
    </source>
</evidence>
<dbReference type="NCBIfam" id="TIGR03821">
    <property type="entry name" value="EFP_modif_epmB"/>
    <property type="match status" value="1"/>
</dbReference>
<dbReference type="InterPro" id="IPR058240">
    <property type="entry name" value="rSAM_sf"/>
</dbReference>
<gene>
    <name evidence="15" type="primary">epmB</name>
    <name evidence="15" type="ORF">RQL39_00890</name>
</gene>
<reference evidence="15" key="1">
    <citation type="submission" date="2023-09" db="EMBL/GenBank/DDBJ databases">
        <title>Genomes of two closely related lineages of the louse Polyplax serrata with different host specificities.</title>
        <authorList>
            <person name="Martinu J."/>
            <person name="Tarabai H."/>
            <person name="Stefka J."/>
            <person name="Hypsa V."/>
        </authorList>
    </citation>
    <scope>NUCLEOTIDE SEQUENCE [LARGE SCALE GENOMIC DNA]</scope>
    <source>
        <strain evidence="15">98ZLc_SE</strain>
    </source>
</reference>
<proteinExistence type="inferred from homology"/>
<dbReference type="RefSeq" id="WP_338516221.1">
    <property type="nucleotide sequence ID" value="NZ_CP135137.1"/>
</dbReference>
<dbReference type="PANTHER" id="PTHR30538">
    <property type="entry name" value="LYSINE 2,3-AMINOMUTASE-RELATED"/>
    <property type="match status" value="1"/>
</dbReference>
<evidence type="ECO:0000256" key="12">
    <source>
        <dbReference type="ARBA" id="ARBA00023235"/>
    </source>
</evidence>
<evidence type="ECO:0000256" key="8">
    <source>
        <dbReference type="ARBA" id="ARBA00022723"/>
    </source>
</evidence>
<dbReference type="SFLD" id="SFLDF00314">
    <property type="entry name" value="L-lysine_2_3-aminomutase_(yjeK"/>
    <property type="match status" value="1"/>
</dbReference>
<evidence type="ECO:0000256" key="3">
    <source>
        <dbReference type="ARBA" id="ARBA00001966"/>
    </source>
</evidence>
<keyword evidence="16" id="KW-1185">Reference proteome</keyword>
<accession>A0ABZ2GZ79</accession>
<dbReference type="Gene3D" id="3.20.20.70">
    <property type="entry name" value="Aldolase class I"/>
    <property type="match status" value="1"/>
</dbReference>
<dbReference type="PIRSF" id="PIRSF004911">
    <property type="entry name" value="DUF160"/>
    <property type="match status" value="1"/>
</dbReference>
<dbReference type="PROSITE" id="PS51918">
    <property type="entry name" value="RADICAL_SAM"/>
    <property type="match status" value="1"/>
</dbReference>
<evidence type="ECO:0000256" key="1">
    <source>
        <dbReference type="ARBA" id="ARBA00001352"/>
    </source>
</evidence>
<comment type="cofactor">
    <cofactor evidence="2">
        <name>pyridoxal 5'-phosphate</name>
        <dbReference type="ChEBI" id="CHEBI:597326"/>
    </cofactor>
</comment>
<keyword evidence="11" id="KW-0411">Iron-sulfur</keyword>
<name>A0ABZ2GZ79_9GAMM</name>
<dbReference type="NCBIfam" id="TIGR00238">
    <property type="entry name" value="KamA family radical SAM protein"/>
    <property type="match status" value="1"/>
</dbReference>
<comment type="catalytic activity">
    <reaction evidence="1">
        <text>L-lysine = D-beta-lysine</text>
        <dbReference type="Rhea" id="RHEA:44148"/>
        <dbReference type="ChEBI" id="CHEBI:32551"/>
        <dbReference type="ChEBI" id="CHEBI:84138"/>
    </reaction>
</comment>
<sequence>MILERWQKVLSRSFYKVQELLKFLLLPVNVGNLEAEKNFKTKVPLSFALRIKKRNFKDPILLQVLAVKKELEEKLNYVKDPLKEKNINVEKGLLHKYHGRVLLILTGSCAVNCRYCFRKFFSYKNNTLQTGRWDYVLNYINKNSSIKEVILSGGDPLLVSNKVLFNLFNKLNDIDHLKIIRIHTRIPVVFPERIDKSFLDILHKVRLQKVIVLHINHPQELDNSILSVCTYLKSVGCYLYNQSVLLKNINNDVNILVKLSYCLFSFGIFPYYLHLLDKVEGISHFDVHIDEAKCIYRELQKKLPGYLVPKLVYENPECLSKVLIS</sequence>
<dbReference type="Proteomes" id="UP001368618">
    <property type="component" value="Chromosome"/>
</dbReference>
<comment type="cofactor">
    <cofactor evidence="3">
        <name>[4Fe-4S] cluster</name>
        <dbReference type="ChEBI" id="CHEBI:49883"/>
    </cofactor>
</comment>
<keyword evidence="7" id="KW-0949">S-adenosyl-L-methionine</keyword>
<evidence type="ECO:0000256" key="13">
    <source>
        <dbReference type="ARBA" id="ARBA00030756"/>
    </source>
</evidence>
<dbReference type="SUPFAM" id="SSF102114">
    <property type="entry name" value="Radical SAM enzymes"/>
    <property type="match status" value="1"/>
</dbReference>
<keyword evidence="8" id="KW-0479">Metal-binding</keyword>
<keyword evidence="12" id="KW-0413">Isomerase</keyword>
<dbReference type="InterPro" id="IPR007197">
    <property type="entry name" value="rSAM"/>
</dbReference>
<evidence type="ECO:0000256" key="2">
    <source>
        <dbReference type="ARBA" id="ARBA00001933"/>
    </source>
</evidence>
<evidence type="ECO:0000313" key="15">
    <source>
        <dbReference type="EMBL" id="WWR11701.1"/>
    </source>
</evidence>
<evidence type="ECO:0000256" key="9">
    <source>
        <dbReference type="ARBA" id="ARBA00022898"/>
    </source>
</evidence>
<dbReference type="CDD" id="cd01335">
    <property type="entry name" value="Radical_SAM"/>
    <property type="match status" value="1"/>
</dbReference>
<evidence type="ECO:0000256" key="10">
    <source>
        <dbReference type="ARBA" id="ARBA00023004"/>
    </source>
</evidence>
<evidence type="ECO:0000256" key="11">
    <source>
        <dbReference type="ARBA" id="ARBA00023014"/>
    </source>
</evidence>
<keyword evidence="6" id="KW-0004">4Fe-4S</keyword>
<dbReference type="Pfam" id="PF04055">
    <property type="entry name" value="Radical_SAM"/>
    <property type="match status" value="1"/>
</dbReference>
<comment type="similarity">
    <text evidence="4">Belongs to the radical SAM superfamily. KamA family.</text>
</comment>
<dbReference type="PANTHER" id="PTHR30538:SF1">
    <property type="entry name" value="L-LYSINE 2,3-AMINOMUTASE"/>
    <property type="match status" value="1"/>
</dbReference>
<evidence type="ECO:0000313" key="16">
    <source>
        <dbReference type="Proteomes" id="UP001368618"/>
    </source>
</evidence>
<organism evidence="15 16">
    <name type="scientific">Candidatus Legionella polyplacis</name>
    <dbReference type="NCBI Taxonomy" id="2005262"/>
    <lineage>
        <taxon>Bacteria</taxon>
        <taxon>Pseudomonadati</taxon>
        <taxon>Pseudomonadota</taxon>
        <taxon>Gammaproteobacteria</taxon>
        <taxon>Legionellales</taxon>
        <taxon>Legionellaceae</taxon>
        <taxon>Legionella</taxon>
    </lineage>
</organism>
<evidence type="ECO:0000256" key="6">
    <source>
        <dbReference type="ARBA" id="ARBA00022485"/>
    </source>
</evidence>
<dbReference type="EMBL" id="CP135137">
    <property type="protein sequence ID" value="WWR11701.1"/>
    <property type="molecule type" value="Genomic_DNA"/>
</dbReference>
<evidence type="ECO:0000256" key="4">
    <source>
        <dbReference type="ARBA" id="ARBA00008703"/>
    </source>
</evidence>
<evidence type="ECO:0000259" key="14">
    <source>
        <dbReference type="PROSITE" id="PS51918"/>
    </source>
</evidence>
<feature type="domain" description="Radical SAM core" evidence="14">
    <location>
        <begin position="95"/>
        <end position="307"/>
    </location>
</feature>
<keyword evidence="10" id="KW-0408">Iron</keyword>
<evidence type="ECO:0000256" key="7">
    <source>
        <dbReference type="ARBA" id="ARBA00022691"/>
    </source>
</evidence>
<dbReference type="SFLD" id="SFLDS00029">
    <property type="entry name" value="Radical_SAM"/>
    <property type="match status" value="1"/>
</dbReference>
<dbReference type="InterPro" id="IPR022462">
    <property type="entry name" value="EpmB"/>
</dbReference>